<organism evidence="3 4">
    <name type="scientific">Thermothielavioides terrestris</name>
    <dbReference type="NCBI Taxonomy" id="2587410"/>
    <lineage>
        <taxon>Eukaryota</taxon>
        <taxon>Fungi</taxon>
        <taxon>Dikarya</taxon>
        <taxon>Ascomycota</taxon>
        <taxon>Pezizomycotina</taxon>
        <taxon>Sordariomycetes</taxon>
        <taxon>Sordariomycetidae</taxon>
        <taxon>Sordariales</taxon>
        <taxon>Chaetomiaceae</taxon>
        <taxon>Thermothielavioides</taxon>
    </lineage>
</organism>
<evidence type="ECO:0000256" key="1">
    <source>
        <dbReference type="SAM" id="MobiDB-lite"/>
    </source>
</evidence>
<evidence type="ECO:0000313" key="4">
    <source>
        <dbReference type="Proteomes" id="UP000289323"/>
    </source>
</evidence>
<protein>
    <submittedName>
        <fullName evidence="3">9080ede1-15e0-4c59-a89f-0f9e9595058e</fullName>
    </submittedName>
</protein>
<reference evidence="3 4" key="1">
    <citation type="submission" date="2018-04" db="EMBL/GenBank/DDBJ databases">
        <authorList>
            <person name="Huttner S."/>
            <person name="Dainat J."/>
        </authorList>
    </citation>
    <scope>NUCLEOTIDE SEQUENCE [LARGE SCALE GENOMIC DNA]</scope>
</reference>
<name>A0A3S4ASP3_9PEZI</name>
<accession>A0A3S4ASP3</accession>
<dbReference type="Proteomes" id="UP000289323">
    <property type="component" value="Unassembled WGS sequence"/>
</dbReference>
<dbReference type="AlphaFoldDB" id="A0A3S4ASP3"/>
<feature type="compositionally biased region" description="Low complexity" evidence="1">
    <location>
        <begin position="474"/>
        <end position="485"/>
    </location>
</feature>
<feature type="domain" description="DUF7580" evidence="2">
    <location>
        <begin position="188"/>
        <end position="595"/>
    </location>
</feature>
<sequence>MSGFEIVGVVLGALPLMISAVEAYMNFLRDWNKVPSELRSIHRQLTTERAKLYNVCDQLLRDIVPERDIEPMLQDPMGPLWQAKESSQKLRRVLWNSYGPFETTVFEIKEALDSMRKRLQIDISPDGQARRMTREFKKFLFRLNRKDYQEALATISKGISDLEGLTRLSVSLEPARRRRTRGRVLNILRDLSTSIYRALRSSILCNDSHDVGLELNAPPIEAGYDDEDEKVRHSVQFTMAISSEVHDGAARRHVWDEISIKPAEPAAESMKQPLDATPVVSCSPATKPKRAKKISFVVAQKLLSVGSVESPAPGVKVAMANLAQHATRVAFIDTSVDDANRTPEPLVDLCVALKNARGDERPACYGHLIDKDHHTERCFRVYPRGSAADSDTWSVVTLRDVLEQRDGLQPLASLKDKIRLALVIASSVLQLSKTPWLPEAPTSTHVYFFKRGPHLSYEHPFLLRNFPERERGGDPSSPSSQDPSSRATNTVVSLDRNPTLFALGIMLLEIVLGASLDALREPRERALAVPGDARGLVRDSVTAHRLLEQRVALISPPYKVVVERCMGCVASRDLDEEDFRREVYGRVVLELEAILGHTSLGD</sequence>
<evidence type="ECO:0000313" key="3">
    <source>
        <dbReference type="EMBL" id="SPQ22035.1"/>
    </source>
</evidence>
<proteinExistence type="predicted"/>
<dbReference type="EMBL" id="OUUZ01000008">
    <property type="protein sequence ID" value="SPQ22035.1"/>
    <property type="molecule type" value="Genomic_DNA"/>
</dbReference>
<dbReference type="PANTHER" id="PTHR35186:SF4">
    <property type="entry name" value="PRION-INHIBITION AND PROPAGATION HELO DOMAIN-CONTAINING PROTEIN"/>
    <property type="match status" value="1"/>
</dbReference>
<feature type="region of interest" description="Disordered" evidence="1">
    <location>
        <begin position="467"/>
        <end position="490"/>
    </location>
</feature>
<gene>
    <name evidence="3" type="ORF">TT172_LOCUS4454</name>
</gene>
<evidence type="ECO:0000259" key="2">
    <source>
        <dbReference type="Pfam" id="PF24476"/>
    </source>
</evidence>
<dbReference type="PANTHER" id="PTHR35186">
    <property type="entry name" value="ANK_REP_REGION DOMAIN-CONTAINING PROTEIN"/>
    <property type="match status" value="1"/>
</dbReference>
<dbReference type="InterPro" id="IPR056002">
    <property type="entry name" value="DUF7580"/>
</dbReference>
<dbReference type="Pfam" id="PF24476">
    <property type="entry name" value="DUF7580"/>
    <property type="match status" value="1"/>
</dbReference>